<keyword evidence="3" id="KW-0862">Zinc</keyword>
<dbReference type="PANTHER" id="PTHR33337:SF40">
    <property type="entry name" value="CENP-V_GFA DOMAIN-CONTAINING PROTEIN-RELATED"/>
    <property type="match status" value="1"/>
</dbReference>
<gene>
    <name evidence="6" type="ORF">D1224_01485</name>
</gene>
<organism evidence="6 7">
    <name type="scientific">Henriciella barbarensis</name>
    <dbReference type="NCBI Taxonomy" id="86342"/>
    <lineage>
        <taxon>Bacteria</taxon>
        <taxon>Pseudomonadati</taxon>
        <taxon>Pseudomonadota</taxon>
        <taxon>Alphaproteobacteria</taxon>
        <taxon>Hyphomonadales</taxon>
        <taxon>Hyphomonadaceae</taxon>
        <taxon>Henriciella</taxon>
    </lineage>
</organism>
<reference evidence="6 7" key="1">
    <citation type="submission" date="2018-08" db="EMBL/GenBank/DDBJ databases">
        <title>Henriciella mobilis sp. nov., isolated from seawater.</title>
        <authorList>
            <person name="Cheng H."/>
            <person name="Wu Y.-H."/>
            <person name="Xu X.-W."/>
            <person name="Guo L.-L."/>
        </authorList>
    </citation>
    <scope>NUCLEOTIDE SEQUENCE [LARGE SCALE GENOMIC DNA]</scope>
    <source>
        <strain evidence="6 7">CCUG66934</strain>
    </source>
</reference>
<dbReference type="OrthoDB" id="9807246at2"/>
<keyword evidence="7" id="KW-1185">Reference proteome</keyword>
<evidence type="ECO:0000256" key="2">
    <source>
        <dbReference type="ARBA" id="ARBA00022723"/>
    </source>
</evidence>
<evidence type="ECO:0000256" key="4">
    <source>
        <dbReference type="ARBA" id="ARBA00023239"/>
    </source>
</evidence>
<accession>A0A399R3K8</accession>
<evidence type="ECO:0000256" key="3">
    <source>
        <dbReference type="ARBA" id="ARBA00022833"/>
    </source>
</evidence>
<dbReference type="PANTHER" id="PTHR33337">
    <property type="entry name" value="GFA DOMAIN-CONTAINING PROTEIN"/>
    <property type="match status" value="1"/>
</dbReference>
<protein>
    <submittedName>
        <fullName evidence="6">GFA family protein</fullName>
    </submittedName>
</protein>
<proteinExistence type="inferred from homology"/>
<keyword evidence="4" id="KW-0456">Lyase</keyword>
<evidence type="ECO:0000259" key="5">
    <source>
        <dbReference type="PROSITE" id="PS51891"/>
    </source>
</evidence>
<name>A0A399R3K8_9PROT</name>
<evidence type="ECO:0000313" key="7">
    <source>
        <dbReference type="Proteomes" id="UP000265431"/>
    </source>
</evidence>
<dbReference type="RefSeq" id="WP_119378172.1">
    <property type="nucleotide sequence ID" value="NZ_QWGB01000004.1"/>
</dbReference>
<dbReference type="SUPFAM" id="SSF51316">
    <property type="entry name" value="Mss4-like"/>
    <property type="match status" value="1"/>
</dbReference>
<dbReference type="InterPro" id="IPR006913">
    <property type="entry name" value="CENP-V/GFA"/>
</dbReference>
<evidence type="ECO:0000256" key="1">
    <source>
        <dbReference type="ARBA" id="ARBA00005495"/>
    </source>
</evidence>
<dbReference type="AlphaFoldDB" id="A0A399R3K8"/>
<dbReference type="EMBL" id="QWGB01000004">
    <property type="protein sequence ID" value="RIJ25820.1"/>
    <property type="molecule type" value="Genomic_DNA"/>
</dbReference>
<dbReference type="PROSITE" id="PS51257">
    <property type="entry name" value="PROKAR_LIPOPROTEIN"/>
    <property type="match status" value="1"/>
</dbReference>
<feature type="domain" description="CENP-V/GFA" evidence="5">
    <location>
        <begin position="8"/>
        <end position="135"/>
    </location>
</feature>
<dbReference type="PROSITE" id="PS51891">
    <property type="entry name" value="CENP_V_GFA"/>
    <property type="match status" value="1"/>
</dbReference>
<dbReference type="GO" id="GO:0016846">
    <property type="term" value="F:carbon-sulfur lyase activity"/>
    <property type="evidence" value="ECO:0007669"/>
    <property type="project" value="InterPro"/>
</dbReference>
<dbReference type="GO" id="GO:0046872">
    <property type="term" value="F:metal ion binding"/>
    <property type="evidence" value="ECO:0007669"/>
    <property type="project" value="UniProtKB-KW"/>
</dbReference>
<dbReference type="Gene3D" id="3.90.1590.10">
    <property type="entry name" value="glutathione-dependent formaldehyde- activating enzyme (gfa)"/>
    <property type="match status" value="1"/>
</dbReference>
<keyword evidence="2" id="KW-0479">Metal-binding</keyword>
<dbReference type="Pfam" id="PF04828">
    <property type="entry name" value="GFA"/>
    <property type="match status" value="1"/>
</dbReference>
<comment type="caution">
    <text evidence="6">The sequence shown here is derived from an EMBL/GenBank/DDBJ whole genome shotgun (WGS) entry which is preliminary data.</text>
</comment>
<sequence length="155" mass="16802">MKHPDLPAKGGCRCGAVRFRVTQPPLITMACHCTGCQKMSGSAFSTSVAFPADGFEVIKGEPVVGGLKQADLPHYFCPDCMSWMFTRPAALDFMVNVRATLFDETGWYAPFVETQTAEKLSWAETGTPHGFERFPGPNDMSALIETYAKATVAAA</sequence>
<comment type="similarity">
    <text evidence="1">Belongs to the Gfa family.</text>
</comment>
<dbReference type="InterPro" id="IPR011057">
    <property type="entry name" value="Mss4-like_sf"/>
</dbReference>
<dbReference type="Proteomes" id="UP000265431">
    <property type="component" value="Unassembled WGS sequence"/>
</dbReference>
<evidence type="ECO:0000313" key="6">
    <source>
        <dbReference type="EMBL" id="RIJ25820.1"/>
    </source>
</evidence>